<evidence type="ECO:0000313" key="3">
    <source>
        <dbReference type="EMBL" id="CAF0861461.1"/>
    </source>
</evidence>
<dbReference type="EMBL" id="CAJNOR010000082">
    <property type="protein sequence ID" value="CAF0789066.1"/>
    <property type="molecule type" value="Genomic_DNA"/>
</dbReference>
<evidence type="ECO:0000256" key="1">
    <source>
        <dbReference type="SAM" id="MobiDB-lite"/>
    </source>
</evidence>
<reference evidence="2" key="1">
    <citation type="submission" date="2021-02" db="EMBL/GenBank/DDBJ databases">
        <authorList>
            <person name="Nowell W R."/>
        </authorList>
    </citation>
    <scope>NUCLEOTIDE SEQUENCE</scope>
</reference>
<evidence type="ECO:0000313" key="4">
    <source>
        <dbReference type="Proteomes" id="UP000663828"/>
    </source>
</evidence>
<gene>
    <name evidence="3" type="ORF">EDS130_LOCUS7834</name>
    <name evidence="2" type="ORF">XAT740_LOCUS2386</name>
</gene>
<comment type="caution">
    <text evidence="2">The sequence shown here is derived from an EMBL/GenBank/DDBJ whole genome shotgun (WGS) entry which is preliminary data.</text>
</comment>
<proteinExistence type="predicted"/>
<dbReference type="Proteomes" id="UP000663852">
    <property type="component" value="Unassembled WGS sequence"/>
</dbReference>
<organism evidence="2 4">
    <name type="scientific">Adineta ricciae</name>
    <name type="common">Rotifer</name>
    <dbReference type="NCBI Taxonomy" id="249248"/>
    <lineage>
        <taxon>Eukaryota</taxon>
        <taxon>Metazoa</taxon>
        <taxon>Spiralia</taxon>
        <taxon>Gnathifera</taxon>
        <taxon>Rotifera</taxon>
        <taxon>Eurotatoria</taxon>
        <taxon>Bdelloidea</taxon>
        <taxon>Adinetida</taxon>
        <taxon>Adinetidae</taxon>
        <taxon>Adineta</taxon>
    </lineage>
</organism>
<sequence length="506" mass="55726">MPLQDISNDSSAIDWLRQTGHGHLIAKDQQFANISTSTSLPSFPHTVINDELYRSSQNRSTTYGQVVNFNKESYDHHDNARHYTSLSPPPPMIPSGCASASPYHHSYDGHYNSLPSSTQFQAPYISQFQTDADIEHMKCDPNTRVIHRPPENDVVYRQRVFVKYLQPPTPPIAGSIIVRERQLPQPPPDPPLVIRRPPPPPPPTPPPVVIRERPPPIPPPEGTTIINKIIPPPPKPPRQVIIEQFPRLPPKPRDVILEKWLPVAPRQRRIFYERAPPPILRPPPQPIVIQHGQPPVRIHRQVIEAPGPQSVYHHASHHTDVNQVLMQVDGHHHPHSFAAPSSLVSYSPYTTLDSCHGGIGHPYSNVAVVNDGYSNVLSSSSYGLPLSHVYSPNPVIGLGAYGSSISSFPSIGCSAGGHSSVFTVPEHVGVDSILHQLGVNPHSLHSASGITCPNPHSAVAHVWNSASHAVQHNLTSPSFASYHTVGHHPHLQIAGHDAFLPNHYLH</sequence>
<evidence type="ECO:0000313" key="2">
    <source>
        <dbReference type="EMBL" id="CAF0789066.1"/>
    </source>
</evidence>
<dbReference type="Proteomes" id="UP000663828">
    <property type="component" value="Unassembled WGS sequence"/>
</dbReference>
<dbReference type="AlphaFoldDB" id="A0A813RTB1"/>
<protein>
    <submittedName>
        <fullName evidence="2">Uncharacterized protein</fullName>
    </submittedName>
</protein>
<feature type="region of interest" description="Disordered" evidence="1">
    <location>
        <begin position="179"/>
        <end position="206"/>
    </location>
</feature>
<dbReference type="OrthoDB" id="10059878at2759"/>
<feature type="compositionally biased region" description="Pro residues" evidence="1">
    <location>
        <begin position="184"/>
        <end position="206"/>
    </location>
</feature>
<accession>A0A813RTB1</accession>
<keyword evidence="4" id="KW-1185">Reference proteome</keyword>
<dbReference type="EMBL" id="CAJNOJ010000024">
    <property type="protein sequence ID" value="CAF0861461.1"/>
    <property type="molecule type" value="Genomic_DNA"/>
</dbReference>
<name>A0A813RTB1_ADIRI</name>